<dbReference type="SUPFAM" id="SSF48056">
    <property type="entry name" value="Di-copper centre-containing domain"/>
    <property type="match status" value="1"/>
</dbReference>
<dbReference type="SUPFAM" id="SSF53300">
    <property type="entry name" value="vWA-like"/>
    <property type="match status" value="1"/>
</dbReference>
<dbReference type="PANTHER" id="PTHR10579:SF43">
    <property type="entry name" value="ZINC FINGER (C3HC4-TYPE RING FINGER) FAMILY PROTEIN"/>
    <property type="match status" value="1"/>
</dbReference>
<feature type="signal peptide" evidence="1">
    <location>
        <begin position="1"/>
        <end position="33"/>
    </location>
</feature>
<evidence type="ECO:0000256" key="1">
    <source>
        <dbReference type="SAM" id="SignalP"/>
    </source>
</evidence>
<feature type="chain" id="PRO_5032693321" description="VWFA domain-containing protein" evidence="1">
    <location>
        <begin position="34"/>
        <end position="987"/>
    </location>
</feature>
<dbReference type="Proteomes" id="UP000593737">
    <property type="component" value="Chromosome"/>
</dbReference>
<dbReference type="PANTHER" id="PTHR10579">
    <property type="entry name" value="CALCIUM-ACTIVATED CHLORIDE CHANNEL REGULATOR"/>
    <property type="match status" value="1"/>
</dbReference>
<dbReference type="PROSITE" id="PS50234">
    <property type="entry name" value="VWFA"/>
    <property type="match status" value="1"/>
</dbReference>
<dbReference type="PROSITE" id="PS00498">
    <property type="entry name" value="TYROSINASE_2"/>
    <property type="match status" value="1"/>
</dbReference>
<dbReference type="InterPro" id="IPR002227">
    <property type="entry name" value="Tyrosinase_Cu-bd"/>
</dbReference>
<organism evidence="3 4">
    <name type="scientific">Candidatus Nitrospira kreftii</name>
    <dbReference type="NCBI Taxonomy" id="2652173"/>
    <lineage>
        <taxon>Bacteria</taxon>
        <taxon>Pseudomonadati</taxon>
        <taxon>Nitrospirota</taxon>
        <taxon>Nitrospiria</taxon>
        <taxon>Nitrospirales</taxon>
        <taxon>Nitrospiraceae</taxon>
        <taxon>Nitrospira</taxon>
    </lineage>
</organism>
<accession>A0A7S8FHB6</accession>
<protein>
    <recommendedName>
        <fullName evidence="2">VWFA domain-containing protein</fullName>
    </recommendedName>
</protein>
<dbReference type="GO" id="GO:0016491">
    <property type="term" value="F:oxidoreductase activity"/>
    <property type="evidence" value="ECO:0007669"/>
    <property type="project" value="InterPro"/>
</dbReference>
<dbReference type="InterPro" id="IPR002035">
    <property type="entry name" value="VWF_A"/>
</dbReference>
<dbReference type="EMBL" id="CP047423">
    <property type="protein sequence ID" value="QPD05847.1"/>
    <property type="molecule type" value="Genomic_DNA"/>
</dbReference>
<dbReference type="Pfam" id="PF13519">
    <property type="entry name" value="VWA_2"/>
    <property type="match status" value="1"/>
</dbReference>
<dbReference type="SMART" id="SM00327">
    <property type="entry name" value="VWA"/>
    <property type="match status" value="1"/>
</dbReference>
<evidence type="ECO:0000313" key="4">
    <source>
        <dbReference type="Proteomes" id="UP000593737"/>
    </source>
</evidence>
<dbReference type="AlphaFoldDB" id="A0A7S8FHB6"/>
<gene>
    <name evidence="3" type="ORF">Nkreftii_003621</name>
</gene>
<dbReference type="CDD" id="cd00198">
    <property type="entry name" value="vWFA"/>
    <property type="match status" value="1"/>
</dbReference>
<feature type="domain" description="VWFA" evidence="2">
    <location>
        <begin position="234"/>
        <end position="418"/>
    </location>
</feature>
<dbReference type="KEGG" id="nkf:Nkreftii_003621"/>
<evidence type="ECO:0000313" key="3">
    <source>
        <dbReference type="EMBL" id="QPD05847.1"/>
    </source>
</evidence>
<dbReference type="InterPro" id="IPR051266">
    <property type="entry name" value="CLCR"/>
</dbReference>
<dbReference type="Gene3D" id="3.40.50.410">
    <property type="entry name" value="von Willebrand factor, type A domain"/>
    <property type="match status" value="1"/>
</dbReference>
<keyword evidence="1" id="KW-0732">Signal</keyword>
<dbReference type="InterPro" id="IPR008922">
    <property type="entry name" value="Di-copper_centre_dom_sf"/>
</dbReference>
<evidence type="ECO:0000259" key="2">
    <source>
        <dbReference type="PROSITE" id="PS50234"/>
    </source>
</evidence>
<sequence length="987" mass="106221">MSYQTWRCWRALPIAVTLAVALTLCFGNDRAIADPNHEADTANWIALPLSGIDGFFPTPWSCSGAAPSSQSVLQFHRNWHCANPDNTGPNWGNRFFGFHKQFLLGYDRYLTSVGEPHIQTWVAAPGALIPPAHSGRPADAPCTTCQALPSSFKLPAAGGTLDGFASVTAIGDAIVGWHNTNHGRIAAAGGTGSCSASSADMNCPSWSPRDPIFYRYHHIFDDVQDAWRTHQATDIAIVFDRSGSMSLPTSGGGTRLDAAKSAASLFADLLEDGSSHRLGLVTFSTTASSPATMPLTTVAGAPATLTAALAGVTASGNTSIGDGLQKAQTLVAGGSNARKAMLLLTDGMENTAPTIATAQGGLGDTHICSVGFGTPGGLDGPKLRDLSERQGGIYISTPNSLELKKFFVFCFADIFDTFVGEDPIETLPGATLASTATIHTAYEDHKLVFVLSWTNPLPKGTLRLAITTPSGSPVKLTDPAVESTFGPTWHIVRVKTPFQGEGNGQWEARAVRPHRGYVNGFSSNAFVDFAQGAALVRSQVARLCPNGCKAVLYYEDEMVHDTFEDHNSIYATALYGEVGRGIIGTVTKPRSPAEFATALKARKFDLLVYSSQFTEKEQPYDDILSRVLCSRSKPLSIISDNRETQSAQAILRCAGALRGEAKNFTGLQGKELLHTSEATLKEQHHVSVFSYEVRPTSGNSLVQAMSDQGAAAVLTQGISGKDEEFFITALTRGTSRVKPFTYRSQYYTFESLHPTFHIPEMYWPDGGYDTIEASVDVTRPAQSTGRMLAEVGLKEGSTVKGDALSPRQTVLVRQEQAGAGVKTETKRFPLFDDGTNGDGTANDHYWEVSIPEDFAAHDGQYQLHAYFRLCKGGICVNREAEQTITVQTKLSEKTTFTVEPQRSSRGRKVTRVRFTPVDHAGMPMGPGLIDSLLVTGQGDVRITAKRDADGRGTYEIFASWTDSKGAPILVIQQAGRPKDAHQVKLSE</sequence>
<dbReference type="InterPro" id="IPR036465">
    <property type="entry name" value="vWFA_dom_sf"/>
</dbReference>
<name>A0A7S8FHB6_9BACT</name>
<reference evidence="3 4" key="1">
    <citation type="journal article" date="2020" name="ISME J.">
        <title>Enrichment and physiological characterization of a novel comammox Nitrospira indicates ammonium inhibition of complete nitrification.</title>
        <authorList>
            <person name="Sakoula D."/>
            <person name="Koch H."/>
            <person name="Frank J."/>
            <person name="Jetten M.S.M."/>
            <person name="van Kessel M.A.H.J."/>
            <person name="Lucker S."/>
        </authorList>
    </citation>
    <scope>NUCLEOTIDE SEQUENCE [LARGE SCALE GENOMIC DNA]</scope>
    <source>
        <strain evidence="3">Comreactor17</strain>
    </source>
</reference>
<proteinExistence type="predicted"/>